<evidence type="ECO:0000313" key="3">
    <source>
        <dbReference type="Proteomes" id="UP001470288"/>
    </source>
</evidence>
<dbReference type="RefSeq" id="WP_349144801.1">
    <property type="nucleotide sequence ID" value="NZ_JBBMFC010000022.1"/>
</dbReference>
<dbReference type="InterPro" id="IPR051448">
    <property type="entry name" value="CdaR-like_regulators"/>
</dbReference>
<protein>
    <submittedName>
        <fullName evidence="2">Helix-turn-helix domain-containing protein</fullName>
    </submittedName>
</protein>
<evidence type="ECO:0000313" key="2">
    <source>
        <dbReference type="EMBL" id="MEQ2579529.1"/>
    </source>
</evidence>
<evidence type="ECO:0000259" key="1">
    <source>
        <dbReference type="Pfam" id="PF13556"/>
    </source>
</evidence>
<feature type="domain" description="PucR C-terminal helix-turn-helix" evidence="1">
    <location>
        <begin position="439"/>
        <end position="495"/>
    </location>
</feature>
<organism evidence="2 3">
    <name type="scientific">Hominiventricola aquisgranensis</name>
    <dbReference type="NCBI Taxonomy" id="3133164"/>
    <lineage>
        <taxon>Bacteria</taxon>
        <taxon>Bacillati</taxon>
        <taxon>Bacillota</taxon>
        <taxon>Clostridia</taxon>
        <taxon>Lachnospirales</taxon>
        <taxon>Lachnospiraceae</taxon>
        <taxon>Hominiventricola</taxon>
    </lineage>
</organism>
<dbReference type="Pfam" id="PF13556">
    <property type="entry name" value="HTH_30"/>
    <property type="match status" value="1"/>
</dbReference>
<keyword evidence="3" id="KW-1185">Reference proteome</keyword>
<proteinExistence type="predicted"/>
<dbReference type="InterPro" id="IPR025736">
    <property type="entry name" value="PucR_C-HTH_dom"/>
</dbReference>
<dbReference type="Gene3D" id="1.10.10.2840">
    <property type="entry name" value="PucR C-terminal helix-turn-helix domain"/>
    <property type="match status" value="1"/>
</dbReference>
<reference evidence="2 3" key="1">
    <citation type="submission" date="2024-03" db="EMBL/GenBank/DDBJ databases">
        <title>Human intestinal bacterial collection.</title>
        <authorList>
            <person name="Pauvert C."/>
            <person name="Hitch T.C.A."/>
            <person name="Clavel T."/>
        </authorList>
    </citation>
    <scope>NUCLEOTIDE SEQUENCE [LARGE SCALE GENOMIC DNA]</scope>
    <source>
        <strain evidence="2 3">CLA-AA-H78B</strain>
    </source>
</reference>
<comment type="caution">
    <text evidence="2">The sequence shown here is derived from an EMBL/GenBank/DDBJ whole genome shotgun (WGS) entry which is preliminary data.</text>
</comment>
<dbReference type="EMBL" id="JBBMFC010000022">
    <property type="protein sequence ID" value="MEQ2579529.1"/>
    <property type="molecule type" value="Genomic_DNA"/>
</dbReference>
<dbReference type="PANTHER" id="PTHR33744">
    <property type="entry name" value="CARBOHYDRATE DIACID REGULATOR"/>
    <property type="match status" value="1"/>
</dbReference>
<accession>A0ABV1I2V8</accession>
<dbReference type="InterPro" id="IPR042070">
    <property type="entry name" value="PucR_C-HTH_sf"/>
</dbReference>
<dbReference type="Proteomes" id="UP001470288">
    <property type="component" value="Unassembled WGS sequence"/>
</dbReference>
<gene>
    <name evidence="2" type="ORF">WMO62_11920</name>
</gene>
<name>A0ABV1I2V8_9FIRM</name>
<sequence>MRISMQILADRLRQNYPDCSFGELSGEMNLKRPLFYQSGTEFRKNKVYIVHETDISETDLLEHGDNLVLVVGERFVSLSKRLFGVCFFPSENSAEMLFNIVQRVFDTYDAWDERMQRMALSERTMRTLLDSSYRIFHNPILVCTSAGFIIDYSTMMDTMPEFQDILQHNQILAAVKSEISSPSGEVQKYEDPQTQKNNLFVEIYDKNHNAYRVILAESSRKFRHYDEYLLVHLSKYIQQMLEKYTVLQSDLSYTLDRLLSNILTGEIKNDNSLTPRFAKFRWEETHQYFCMNIHVSMVDRQNLTVVRFICNRLEGLMKGSCAFLLDENIVVYVNLNHYGRSMEEALAAANDFLQDSYLKAGISYMFTGLNRLKSYYLQSKIALEEGLRLHPLRWVNRFEDIALDYLLGKCTERLESDIVCSHAVLTLKKYDAKYKTEYYQTLKIYLSCQMNAVKAAKELFIHRSTFLYRMAHIKELVQIDLEEPDQLLYLLLTYRLLEMNEQDK</sequence>